<dbReference type="GO" id="GO:0016020">
    <property type="term" value="C:membrane"/>
    <property type="evidence" value="ECO:0007669"/>
    <property type="project" value="InterPro"/>
</dbReference>
<evidence type="ECO:0000313" key="3">
    <source>
        <dbReference type="Proteomes" id="UP000078492"/>
    </source>
</evidence>
<dbReference type="STRING" id="471704.A0A195DB34"/>
<dbReference type="Gene3D" id="1.20.1300.10">
    <property type="entry name" value="Fumarate reductase/succinate dehydrogenase, transmembrane subunit"/>
    <property type="match status" value="1"/>
</dbReference>
<organism evidence="2 3">
    <name type="scientific">Trachymyrmex cornetzi</name>
    <dbReference type="NCBI Taxonomy" id="471704"/>
    <lineage>
        <taxon>Eukaryota</taxon>
        <taxon>Metazoa</taxon>
        <taxon>Ecdysozoa</taxon>
        <taxon>Arthropoda</taxon>
        <taxon>Hexapoda</taxon>
        <taxon>Insecta</taxon>
        <taxon>Pterygota</taxon>
        <taxon>Neoptera</taxon>
        <taxon>Endopterygota</taxon>
        <taxon>Hymenoptera</taxon>
        <taxon>Apocrita</taxon>
        <taxon>Aculeata</taxon>
        <taxon>Formicoidea</taxon>
        <taxon>Formicidae</taxon>
        <taxon>Myrmicinae</taxon>
        <taxon>Trachymyrmex</taxon>
    </lineage>
</organism>
<keyword evidence="1" id="KW-0812">Transmembrane</keyword>
<name>A0A195DB34_9HYME</name>
<gene>
    <name evidence="2" type="ORF">ALC57_17815</name>
</gene>
<keyword evidence="1" id="KW-0472">Membrane</keyword>
<dbReference type="CDD" id="cd03493">
    <property type="entry name" value="SQR_QFR_TM"/>
    <property type="match status" value="1"/>
</dbReference>
<proteinExistence type="predicted"/>
<accession>A0A195DB34</accession>
<keyword evidence="1" id="KW-1133">Transmembrane helix</keyword>
<dbReference type="AlphaFoldDB" id="A0A195DB34"/>
<feature type="transmembrane region" description="Helical" evidence="1">
    <location>
        <begin position="32"/>
        <end position="53"/>
    </location>
</feature>
<keyword evidence="3" id="KW-1185">Reference proteome</keyword>
<dbReference type="EMBL" id="KQ981042">
    <property type="protein sequence ID" value="KYN10125.1"/>
    <property type="molecule type" value="Genomic_DNA"/>
</dbReference>
<reference evidence="2 3" key="1">
    <citation type="submission" date="2015-09" db="EMBL/GenBank/DDBJ databases">
        <title>Trachymyrmex cornetzi WGS genome.</title>
        <authorList>
            <person name="Nygaard S."/>
            <person name="Hu H."/>
            <person name="Boomsma J."/>
            <person name="Zhang G."/>
        </authorList>
    </citation>
    <scope>NUCLEOTIDE SEQUENCE [LARGE SCALE GENOMIC DNA]</scope>
    <source>
        <strain evidence="2">Tcor2-1</strain>
        <tissue evidence="2">Whole body</tissue>
    </source>
</reference>
<sequence>MLASYAMFLGLGTLLIPGGIPCFIETMNNLCLPLPVLFAGKTLLALPATFHLFNGIRHLRLRHISRFCEKPEVCLNCAGDYRFSKEAPYQLPKKCINCGDSLSTLERSCTIYKRHQEIAKIMVFDNLPFLEASRLIEKNYGFKEAPSNMSLKTLRR</sequence>
<dbReference type="Proteomes" id="UP000078492">
    <property type="component" value="Unassembled WGS sequence"/>
</dbReference>
<protein>
    <submittedName>
        <fullName evidence="2">Uncharacterized protein</fullName>
    </submittedName>
</protein>
<evidence type="ECO:0000313" key="2">
    <source>
        <dbReference type="EMBL" id="KYN10125.1"/>
    </source>
</evidence>
<evidence type="ECO:0000256" key="1">
    <source>
        <dbReference type="SAM" id="Phobius"/>
    </source>
</evidence>
<dbReference type="InterPro" id="IPR034804">
    <property type="entry name" value="SQR/QFR_C/D"/>
</dbReference>
<dbReference type="SUPFAM" id="SSF81343">
    <property type="entry name" value="Fumarate reductase respiratory complex transmembrane subunits"/>
    <property type="match status" value="1"/>
</dbReference>